<keyword evidence="2" id="KW-1133">Transmembrane helix</keyword>
<keyword evidence="5" id="KW-1185">Reference proteome</keyword>
<gene>
    <name evidence="4" type="ORF">C1O66_13650</name>
</gene>
<sequence>MPELSRDPAVTLSPASGPSGLIGWRRPLRWLRVGGRWLLGLLLLAWGLVLLAWLALHWLVLPRIDDWRPQLEQRASSALGVPLRIGSITVTSGGWVPALELRDVRLLDPQGREALRLPRVAAALSARSVLAWQLRFEQLLIDAPQLEIRRDRQGHIFVAGLNVDAAPQVQTADMAEAWADWLLSQHEFVILQGRIRWVDERRAAPPLELSDLNLVMRNGLREHGFRLDASPPPEWGQRFSLQGQFRQQLLKRPSELRSWSGQLYADLPRADLHQLRRHVDLPFELSEGDGALRAWLDYKKGESQGVTVDLGLRSVKLRLDPQAEPLVLARIEGRLQLLNEPLQLSLQAKQLGFVSGDGTVWPRSDWGLRLRLAKAAGASSTVAAGASAAGLPPLLGGDLQVQRLDMALLAQLLQRLPVGEAARARLADLAPQGVLSDLNARWDGPLEAPRSYQIKAQLDGLRMAARPALPPADPASHAAVGRPGFDGLRLQLEASERGGQAKLSLAEGGRLDVPGVFQNPLPPFKHLSARLDWRLDPAAKPGHRLELRVKDLQLANADLRGEFDAVWRAGSDTQPFGWMDLNGKIERIDARRVVAYLPLAVGEHALRYVREAIRGGEARAINFKVRGPLHEFPFESSERVGQFRISTQARDIDLAYVPAEPGQALNWPALERVNAELVFERGSMAIRRGQARVFGYELNGISGGIKSLLHDQVLDIDGSGSGPAQELLRYVRSSPVHGWTSGMLAQTSASGPAALKLHLSLPLHDIAHSKVRGAVQLGGNELRIRPGVPVLGIARGRIEFDQASVRIVGAQARVAGGDAAIEGGSLPDGSLRFVAQGVATAEALRRTPEFSALAPLAQAASGQAAYRLQLGLSHGQPEFQLSSNLQGLALDLPAPLRKEADSILPLRVQTVLAPLAAGASQSARDELRLELGNTVLAHYQRDLTVEPARVLRGALSVQDNLPPLPASGVQLHANLDSLNLDAWRQTLGRWQSSSSPAGTAAAVVTPSAEAEGAELSYLPQQIALRASSLHLAGRTLNRLVLGASRLPGGDLRSWRFSLDADQLSGYVEHRNAGNGLVFARLGRLSLPKQEVESVSQLLAGKPQADTSSSDTRSVPDLDIVVDDFELRDKHLGRLEVQARATGPQRDWHLNKLQLKAADAVLNGTGRWINEPGQAQRRSELDWKLELLDAGSLLERMGQGRVLRGGRGELTGQIGWAGSPLSPDYASMSGQLHVALESGQFLTVEPGVGRLLGVLSLQSLPRRFLFDFRDVFSEGFTFDGIQGDVKIERGVASSQNLRTRGVQAAVLVEGRADLAAETQNLRVLVVPELNAGGASLAYAAVNPAIGLGTFLAQLLLSRPLAAASTREFHITGSWVDPKVEKVEHKAEEASTPASAAERQP</sequence>
<dbReference type="Pfam" id="PF13116">
    <property type="entry name" value="YhdP"/>
    <property type="match status" value="1"/>
</dbReference>
<dbReference type="Proteomes" id="UP000235916">
    <property type="component" value="Unassembled WGS sequence"/>
</dbReference>
<dbReference type="PANTHER" id="PTHR38690">
    <property type="entry name" value="PROTEASE-RELATED"/>
    <property type="match status" value="1"/>
</dbReference>
<dbReference type="InterPro" id="IPR011836">
    <property type="entry name" value="YhdP"/>
</dbReference>
<reference evidence="4 5" key="1">
    <citation type="submission" date="2018-01" db="EMBL/GenBank/DDBJ databases">
        <title>Draft genome sequence of Paucibacter aquatile CR182 isolated from freshwater of the Nakdong River.</title>
        <authorList>
            <person name="Choi A."/>
            <person name="Chung E.J."/>
        </authorList>
    </citation>
    <scope>NUCLEOTIDE SEQUENCE [LARGE SCALE GENOMIC DNA]</scope>
    <source>
        <strain evidence="4 5">CR182</strain>
    </source>
</reference>
<accession>A0A2N8KYI9</accession>
<feature type="domain" description="YhdP central" evidence="3">
    <location>
        <begin position="41"/>
        <end position="1378"/>
    </location>
</feature>
<dbReference type="InterPro" id="IPR025263">
    <property type="entry name" value="YhdP_central"/>
</dbReference>
<proteinExistence type="predicted"/>
<evidence type="ECO:0000256" key="2">
    <source>
        <dbReference type="SAM" id="Phobius"/>
    </source>
</evidence>
<dbReference type="NCBIfam" id="TIGR02099">
    <property type="entry name" value="YhdP family protein"/>
    <property type="match status" value="1"/>
</dbReference>
<dbReference type="EMBL" id="POSP01000003">
    <property type="protein sequence ID" value="PND38462.1"/>
    <property type="molecule type" value="Genomic_DNA"/>
</dbReference>
<comment type="caution">
    <text evidence="4">The sequence shown here is derived from an EMBL/GenBank/DDBJ whole genome shotgun (WGS) entry which is preliminary data.</text>
</comment>
<feature type="compositionally biased region" description="Low complexity" evidence="1">
    <location>
        <begin position="1388"/>
        <end position="1399"/>
    </location>
</feature>
<protein>
    <submittedName>
        <fullName evidence="4">TIGR02099 family protein</fullName>
    </submittedName>
</protein>
<evidence type="ECO:0000313" key="4">
    <source>
        <dbReference type="EMBL" id="PND38462.1"/>
    </source>
</evidence>
<dbReference type="PANTHER" id="PTHR38690:SF1">
    <property type="entry name" value="PROTEASE"/>
    <property type="match status" value="1"/>
</dbReference>
<evidence type="ECO:0000259" key="3">
    <source>
        <dbReference type="Pfam" id="PF13116"/>
    </source>
</evidence>
<evidence type="ECO:0000313" key="5">
    <source>
        <dbReference type="Proteomes" id="UP000235916"/>
    </source>
</evidence>
<feature type="region of interest" description="Disordered" evidence="1">
    <location>
        <begin position="1380"/>
        <end position="1399"/>
    </location>
</feature>
<keyword evidence="2" id="KW-0812">Transmembrane</keyword>
<keyword evidence="2" id="KW-0472">Membrane</keyword>
<organism evidence="4 5">
    <name type="scientific">Kinneretia aquatilis</name>
    <dbReference type="NCBI Taxonomy" id="2070761"/>
    <lineage>
        <taxon>Bacteria</taxon>
        <taxon>Pseudomonadati</taxon>
        <taxon>Pseudomonadota</taxon>
        <taxon>Betaproteobacteria</taxon>
        <taxon>Burkholderiales</taxon>
        <taxon>Sphaerotilaceae</taxon>
        <taxon>Roseateles</taxon>
    </lineage>
</organism>
<name>A0A2N8KYI9_9BURK</name>
<evidence type="ECO:0000256" key="1">
    <source>
        <dbReference type="SAM" id="MobiDB-lite"/>
    </source>
</evidence>
<dbReference type="OrthoDB" id="8521382at2"/>
<feature type="transmembrane region" description="Helical" evidence="2">
    <location>
        <begin position="37"/>
        <end position="60"/>
    </location>
</feature>
<dbReference type="RefSeq" id="WP_102768381.1">
    <property type="nucleotide sequence ID" value="NZ_POSP01000003.1"/>
</dbReference>